<dbReference type="AlphaFoldDB" id="A0A5B7FB25"/>
<protein>
    <submittedName>
        <fullName evidence="1">Uncharacterized protein</fullName>
    </submittedName>
</protein>
<dbReference type="Proteomes" id="UP000324222">
    <property type="component" value="Unassembled WGS sequence"/>
</dbReference>
<sequence>MATLVLFVMSYPQNLKGIDANVSGLVGFAHLEDAPLLVVSVSMKAIPVLRHPGSNFIRCVPTVEHFEPLLPVWYGGAEVRTEVRPSSASPENFGYVTIVIST</sequence>
<name>A0A5B7FB25_PORTR</name>
<comment type="caution">
    <text evidence="1">The sequence shown here is derived from an EMBL/GenBank/DDBJ whole genome shotgun (WGS) entry which is preliminary data.</text>
</comment>
<accession>A0A5B7FB25</accession>
<proteinExistence type="predicted"/>
<evidence type="ECO:0000313" key="1">
    <source>
        <dbReference type="EMBL" id="MPC41684.1"/>
    </source>
</evidence>
<organism evidence="1 2">
    <name type="scientific">Portunus trituberculatus</name>
    <name type="common">Swimming crab</name>
    <name type="synonym">Neptunus trituberculatus</name>
    <dbReference type="NCBI Taxonomy" id="210409"/>
    <lineage>
        <taxon>Eukaryota</taxon>
        <taxon>Metazoa</taxon>
        <taxon>Ecdysozoa</taxon>
        <taxon>Arthropoda</taxon>
        <taxon>Crustacea</taxon>
        <taxon>Multicrustacea</taxon>
        <taxon>Malacostraca</taxon>
        <taxon>Eumalacostraca</taxon>
        <taxon>Eucarida</taxon>
        <taxon>Decapoda</taxon>
        <taxon>Pleocyemata</taxon>
        <taxon>Brachyura</taxon>
        <taxon>Eubrachyura</taxon>
        <taxon>Portunoidea</taxon>
        <taxon>Portunidae</taxon>
        <taxon>Portuninae</taxon>
        <taxon>Portunus</taxon>
    </lineage>
</organism>
<gene>
    <name evidence="1" type="ORF">E2C01_035284</name>
</gene>
<dbReference type="EMBL" id="VSRR010005149">
    <property type="protein sequence ID" value="MPC41684.1"/>
    <property type="molecule type" value="Genomic_DNA"/>
</dbReference>
<evidence type="ECO:0000313" key="2">
    <source>
        <dbReference type="Proteomes" id="UP000324222"/>
    </source>
</evidence>
<keyword evidence="2" id="KW-1185">Reference proteome</keyword>
<reference evidence="1 2" key="1">
    <citation type="submission" date="2019-05" db="EMBL/GenBank/DDBJ databases">
        <title>Another draft genome of Portunus trituberculatus and its Hox gene families provides insights of decapod evolution.</title>
        <authorList>
            <person name="Jeong J.-H."/>
            <person name="Song I."/>
            <person name="Kim S."/>
            <person name="Choi T."/>
            <person name="Kim D."/>
            <person name="Ryu S."/>
            <person name="Kim W."/>
        </authorList>
    </citation>
    <scope>NUCLEOTIDE SEQUENCE [LARGE SCALE GENOMIC DNA]</scope>
    <source>
        <tissue evidence="1">Muscle</tissue>
    </source>
</reference>